<dbReference type="SUPFAM" id="SSF52058">
    <property type="entry name" value="L domain-like"/>
    <property type="match status" value="1"/>
</dbReference>
<dbReference type="InterPro" id="IPR053139">
    <property type="entry name" value="Surface_bspA-like"/>
</dbReference>
<dbReference type="EMBL" id="BLQM01000044">
    <property type="protein sequence ID" value="GMH55361.1"/>
    <property type="molecule type" value="Genomic_DNA"/>
</dbReference>
<dbReference type="InterPro" id="IPR026906">
    <property type="entry name" value="LRR_5"/>
</dbReference>
<dbReference type="InterPro" id="IPR032675">
    <property type="entry name" value="LRR_dom_sf"/>
</dbReference>
<evidence type="ECO:0008006" key="3">
    <source>
        <dbReference type="Google" id="ProtNLM"/>
    </source>
</evidence>
<gene>
    <name evidence="1" type="ORF">TL16_g01891</name>
</gene>
<accession>A0A9W6ZNS5</accession>
<reference evidence="2" key="1">
    <citation type="journal article" date="2023" name="Commun. Biol.">
        <title>Genome analysis of Parmales, the sister group of diatoms, reveals the evolutionary specialization of diatoms from phago-mixotrophs to photoautotrophs.</title>
        <authorList>
            <person name="Ban H."/>
            <person name="Sato S."/>
            <person name="Yoshikawa S."/>
            <person name="Yamada K."/>
            <person name="Nakamura Y."/>
            <person name="Ichinomiya M."/>
            <person name="Sato N."/>
            <person name="Blanc-Mathieu R."/>
            <person name="Endo H."/>
            <person name="Kuwata A."/>
            <person name="Ogata H."/>
        </authorList>
    </citation>
    <scope>NUCLEOTIDE SEQUENCE [LARGE SCALE GENOMIC DNA]</scope>
</reference>
<dbReference type="PANTHER" id="PTHR45661">
    <property type="entry name" value="SURFACE ANTIGEN"/>
    <property type="match status" value="1"/>
</dbReference>
<protein>
    <recommendedName>
        <fullName evidence="3">Leucine-rich repeat domain-containing protein</fullName>
    </recommendedName>
</protein>
<evidence type="ECO:0000313" key="1">
    <source>
        <dbReference type="EMBL" id="GMH55361.1"/>
    </source>
</evidence>
<name>A0A9W6ZNS5_9STRA</name>
<proteinExistence type="predicted"/>
<sequence length="270" mass="30714">MNDRFVKYEKMDNKSVLVELLRLRLRCEVLLSSNNFLNTNDFRRLLVEFIPDDMLTTMRVGFKPWCAQVTGIIDAAVESGTMLVHGEEELKFMASKNWPDFGEVGDEEDRNTWFYALRKMMKLVTRVIFLLNITVVRKRRCWNAENLVVVVIPEGVESIGDDAFYGCSSLNIVSFPTTLKPIGKHSFQENTSLENVDLLNTNLQKLGDCAFAYCSELKSISIPDLLQTIGAVVFMGSSKLVPSNIDVSFETNLYTDKTYEVVAHLRSLQN</sequence>
<organism evidence="1 2">
    <name type="scientific">Triparma laevis f. inornata</name>
    <dbReference type="NCBI Taxonomy" id="1714386"/>
    <lineage>
        <taxon>Eukaryota</taxon>
        <taxon>Sar</taxon>
        <taxon>Stramenopiles</taxon>
        <taxon>Ochrophyta</taxon>
        <taxon>Bolidophyceae</taxon>
        <taxon>Parmales</taxon>
        <taxon>Triparmaceae</taxon>
        <taxon>Triparma</taxon>
    </lineage>
</organism>
<dbReference type="PANTHER" id="PTHR45661:SF3">
    <property type="entry name" value="IG-LIKE DOMAIN-CONTAINING PROTEIN"/>
    <property type="match status" value="1"/>
</dbReference>
<dbReference type="Pfam" id="PF13306">
    <property type="entry name" value="LRR_5"/>
    <property type="match status" value="1"/>
</dbReference>
<comment type="caution">
    <text evidence="1">The sequence shown here is derived from an EMBL/GenBank/DDBJ whole genome shotgun (WGS) entry which is preliminary data.</text>
</comment>
<dbReference type="Gene3D" id="3.80.10.10">
    <property type="entry name" value="Ribonuclease Inhibitor"/>
    <property type="match status" value="1"/>
</dbReference>
<dbReference type="Proteomes" id="UP001162640">
    <property type="component" value="Unassembled WGS sequence"/>
</dbReference>
<dbReference type="AlphaFoldDB" id="A0A9W6ZNS5"/>
<evidence type="ECO:0000313" key="2">
    <source>
        <dbReference type="Proteomes" id="UP001162640"/>
    </source>
</evidence>